<gene>
    <name evidence="2" type="ORF">LY89DRAFT_685199</name>
</gene>
<accession>A0A194X7L4</accession>
<dbReference type="GeneID" id="28824763"/>
<dbReference type="Proteomes" id="UP000070700">
    <property type="component" value="Unassembled WGS sequence"/>
</dbReference>
<reference evidence="2 3" key="1">
    <citation type="submission" date="2015-10" db="EMBL/GenBank/DDBJ databases">
        <title>Full genome of DAOMC 229536 Phialocephala scopiformis, a fungal endophyte of spruce producing the potent anti-insectan compound rugulosin.</title>
        <authorList>
            <consortium name="DOE Joint Genome Institute"/>
            <person name="Walker A.K."/>
            <person name="Frasz S.L."/>
            <person name="Seifert K.A."/>
            <person name="Miller J.D."/>
            <person name="Mondo S.J."/>
            <person name="Labutti K."/>
            <person name="Lipzen A."/>
            <person name="Dockter R."/>
            <person name="Kennedy M."/>
            <person name="Grigoriev I.V."/>
            <person name="Spatafora J.W."/>
        </authorList>
    </citation>
    <scope>NUCLEOTIDE SEQUENCE [LARGE SCALE GENOMIC DNA]</scope>
    <source>
        <strain evidence="2 3">CBS 120377</strain>
    </source>
</reference>
<dbReference type="EMBL" id="KQ947416">
    <property type="protein sequence ID" value="KUJ16160.1"/>
    <property type="molecule type" value="Genomic_DNA"/>
</dbReference>
<dbReference type="AlphaFoldDB" id="A0A194X7L4"/>
<organism evidence="2 3">
    <name type="scientific">Mollisia scopiformis</name>
    <name type="common">Conifer needle endophyte fungus</name>
    <name type="synonym">Phialocephala scopiformis</name>
    <dbReference type="NCBI Taxonomy" id="149040"/>
    <lineage>
        <taxon>Eukaryota</taxon>
        <taxon>Fungi</taxon>
        <taxon>Dikarya</taxon>
        <taxon>Ascomycota</taxon>
        <taxon>Pezizomycotina</taxon>
        <taxon>Leotiomycetes</taxon>
        <taxon>Helotiales</taxon>
        <taxon>Mollisiaceae</taxon>
        <taxon>Mollisia</taxon>
    </lineage>
</organism>
<dbReference type="InParanoid" id="A0A194X7L4"/>
<dbReference type="KEGG" id="psco:LY89DRAFT_685199"/>
<evidence type="ECO:0000313" key="3">
    <source>
        <dbReference type="Proteomes" id="UP000070700"/>
    </source>
</evidence>
<protein>
    <submittedName>
        <fullName evidence="2">Uncharacterized protein</fullName>
    </submittedName>
</protein>
<keyword evidence="3" id="KW-1185">Reference proteome</keyword>
<evidence type="ECO:0000256" key="1">
    <source>
        <dbReference type="SAM" id="SignalP"/>
    </source>
</evidence>
<name>A0A194X7L4_MOLSC</name>
<feature type="chain" id="PRO_5008267948" evidence="1">
    <location>
        <begin position="24"/>
        <end position="102"/>
    </location>
</feature>
<evidence type="ECO:0000313" key="2">
    <source>
        <dbReference type="EMBL" id="KUJ16160.1"/>
    </source>
</evidence>
<dbReference type="RefSeq" id="XP_018070515.1">
    <property type="nucleotide sequence ID" value="XM_018215037.1"/>
</dbReference>
<dbReference type="OrthoDB" id="3552629at2759"/>
<sequence>MQFSTLLAAAPLLLAVFSIPATAEIEIRQSSTTPINTTDLLIGACLSMGTCYYGGNQIGCLTHGCANETYLGGICSCNADVQSAIDIQAAKGQKQWPVKCPY</sequence>
<feature type="signal peptide" evidence="1">
    <location>
        <begin position="1"/>
        <end position="23"/>
    </location>
</feature>
<proteinExistence type="predicted"/>
<keyword evidence="1" id="KW-0732">Signal</keyword>